<name>A0A8A4TWA9_SULCO</name>
<dbReference type="InterPro" id="IPR028974">
    <property type="entry name" value="TSP_type-3_rpt"/>
</dbReference>
<dbReference type="Proteomes" id="UP000663929">
    <property type="component" value="Chromosome"/>
</dbReference>
<keyword evidence="1" id="KW-0732">Signal</keyword>
<keyword evidence="3" id="KW-1185">Reference proteome</keyword>
<dbReference type="InterPro" id="IPR003367">
    <property type="entry name" value="Thrombospondin_3-like_rpt"/>
</dbReference>
<dbReference type="GO" id="GO:0005509">
    <property type="term" value="F:calcium ion binding"/>
    <property type="evidence" value="ECO:0007669"/>
    <property type="project" value="InterPro"/>
</dbReference>
<organism evidence="2 3">
    <name type="scientific">Sulfidibacter corallicola</name>
    <dbReference type="NCBI Taxonomy" id="2818388"/>
    <lineage>
        <taxon>Bacteria</taxon>
        <taxon>Pseudomonadati</taxon>
        <taxon>Acidobacteriota</taxon>
        <taxon>Holophagae</taxon>
        <taxon>Acanthopleuribacterales</taxon>
        <taxon>Acanthopleuribacteraceae</taxon>
        <taxon>Sulfidibacter</taxon>
    </lineage>
</organism>
<proteinExistence type="predicted"/>
<dbReference type="KEGG" id="scor:J3U87_17515"/>
<protein>
    <submittedName>
        <fullName evidence="2">Thrombospondin type 3 repeat-containing protein</fullName>
    </submittedName>
</protein>
<dbReference type="RefSeq" id="WP_237384343.1">
    <property type="nucleotide sequence ID" value="NZ_CP071793.1"/>
</dbReference>
<evidence type="ECO:0000313" key="2">
    <source>
        <dbReference type="EMBL" id="QTD54246.1"/>
    </source>
</evidence>
<dbReference type="AlphaFoldDB" id="A0A8A4TWA9"/>
<dbReference type="SUPFAM" id="SSF103647">
    <property type="entry name" value="TSP type-3 repeat"/>
    <property type="match status" value="1"/>
</dbReference>
<accession>A0A8A4TWA9</accession>
<sequence length="355" mass="39788">MRYLFFSLLVTAMVVAGNQPPPRLLNTDAMLFYEHSLKHLAKTDETHRSRIAFEVEDTTLFEINTSFGLVGLEGDYLLVPTSSASKIAVLRSLASQTNLRVDIFLDDELIESFGWSDFEEYNKTLKEDYDKAHLIELYKNLVPNEKVSVNHAAELKVDTLDLLARNAGKNKAGSDDCGCYQALMQCYNTCDQFKQAPSGGSGTPNHLIHCGHCDEVYAECVAQCPTSDFDGDGVPNNEDNCPHTANPGQYDCDRDGIGGACDPVNSNYMTFSTTPCHIDEDGLGGWWFRLELWVEDYQVDVSQCRKPPRYVRRLQNEVRCINQSEYQCCKGELRPEPASLCDTILENNTCQSANQ</sequence>
<gene>
    <name evidence="2" type="ORF">J3U87_17515</name>
</gene>
<evidence type="ECO:0000313" key="3">
    <source>
        <dbReference type="Proteomes" id="UP000663929"/>
    </source>
</evidence>
<dbReference type="Pfam" id="PF02412">
    <property type="entry name" value="TSP_3"/>
    <property type="match status" value="1"/>
</dbReference>
<dbReference type="GO" id="GO:0007155">
    <property type="term" value="P:cell adhesion"/>
    <property type="evidence" value="ECO:0007669"/>
    <property type="project" value="InterPro"/>
</dbReference>
<dbReference type="Gene3D" id="4.10.1080.10">
    <property type="entry name" value="TSP type-3 repeat"/>
    <property type="match status" value="1"/>
</dbReference>
<reference evidence="2" key="1">
    <citation type="submission" date="2021-03" db="EMBL/GenBank/DDBJ databases">
        <title>Acanthopleuribacteraceae sp. M133.</title>
        <authorList>
            <person name="Wang G."/>
        </authorList>
    </citation>
    <scope>NUCLEOTIDE SEQUENCE</scope>
    <source>
        <strain evidence="2">M133</strain>
    </source>
</reference>
<evidence type="ECO:0000256" key="1">
    <source>
        <dbReference type="ARBA" id="ARBA00022729"/>
    </source>
</evidence>
<dbReference type="EMBL" id="CP071793">
    <property type="protein sequence ID" value="QTD54246.1"/>
    <property type="molecule type" value="Genomic_DNA"/>
</dbReference>